<dbReference type="Pfam" id="PF13466">
    <property type="entry name" value="STAS_2"/>
    <property type="match status" value="1"/>
</dbReference>
<gene>
    <name evidence="4" type="ORF">GCM10010145_19790</name>
</gene>
<dbReference type="EMBL" id="BMQK01000003">
    <property type="protein sequence ID" value="GGQ50747.1"/>
    <property type="molecule type" value="Genomic_DNA"/>
</dbReference>
<feature type="domain" description="ANTAR" evidence="3">
    <location>
        <begin position="162"/>
        <end position="223"/>
    </location>
</feature>
<dbReference type="PROSITE" id="PS50921">
    <property type="entry name" value="ANTAR"/>
    <property type="match status" value="1"/>
</dbReference>
<dbReference type="Gene3D" id="3.30.750.24">
    <property type="entry name" value="STAS domain"/>
    <property type="match status" value="1"/>
</dbReference>
<dbReference type="SUPFAM" id="SSF52091">
    <property type="entry name" value="SpoIIaa-like"/>
    <property type="match status" value="1"/>
</dbReference>
<dbReference type="PROSITE" id="PS50801">
    <property type="entry name" value="STAS"/>
    <property type="match status" value="1"/>
</dbReference>
<organism evidence="4 5">
    <name type="scientific">Streptomyces ruber</name>
    <dbReference type="NCBI Taxonomy" id="83378"/>
    <lineage>
        <taxon>Bacteria</taxon>
        <taxon>Bacillati</taxon>
        <taxon>Actinomycetota</taxon>
        <taxon>Actinomycetes</taxon>
        <taxon>Kitasatosporales</taxon>
        <taxon>Streptomycetaceae</taxon>
        <taxon>Streptomyces</taxon>
    </lineage>
</organism>
<evidence type="ECO:0000259" key="3">
    <source>
        <dbReference type="PROSITE" id="PS50921"/>
    </source>
</evidence>
<feature type="region of interest" description="Disordered" evidence="1">
    <location>
        <begin position="249"/>
        <end position="271"/>
    </location>
</feature>
<dbReference type="AlphaFoldDB" id="A0A918B9U2"/>
<proteinExistence type="predicted"/>
<dbReference type="Proteomes" id="UP000620156">
    <property type="component" value="Unassembled WGS sequence"/>
</dbReference>
<dbReference type="GO" id="GO:0043856">
    <property type="term" value="F:anti-sigma factor antagonist activity"/>
    <property type="evidence" value="ECO:0007669"/>
    <property type="project" value="TreeGrafter"/>
</dbReference>
<evidence type="ECO:0000313" key="4">
    <source>
        <dbReference type="EMBL" id="GGQ50747.1"/>
    </source>
</evidence>
<dbReference type="GO" id="GO:0003723">
    <property type="term" value="F:RNA binding"/>
    <property type="evidence" value="ECO:0007669"/>
    <property type="project" value="InterPro"/>
</dbReference>
<reference evidence="4" key="1">
    <citation type="journal article" date="2014" name="Int. J. Syst. Evol. Microbiol.">
        <title>Complete genome sequence of Corynebacterium casei LMG S-19264T (=DSM 44701T), isolated from a smear-ripened cheese.</title>
        <authorList>
            <consortium name="US DOE Joint Genome Institute (JGI-PGF)"/>
            <person name="Walter F."/>
            <person name="Albersmeier A."/>
            <person name="Kalinowski J."/>
            <person name="Ruckert C."/>
        </authorList>
    </citation>
    <scope>NUCLEOTIDE SEQUENCE</scope>
    <source>
        <strain evidence="4">JCM 3131</strain>
    </source>
</reference>
<evidence type="ECO:0000259" key="2">
    <source>
        <dbReference type="PROSITE" id="PS50801"/>
    </source>
</evidence>
<keyword evidence="5" id="KW-1185">Reference proteome</keyword>
<dbReference type="Gene3D" id="1.10.10.10">
    <property type="entry name" value="Winged helix-like DNA-binding domain superfamily/Winged helix DNA-binding domain"/>
    <property type="match status" value="1"/>
</dbReference>
<feature type="compositionally biased region" description="Low complexity" evidence="1">
    <location>
        <begin position="252"/>
        <end position="271"/>
    </location>
</feature>
<comment type="caution">
    <text evidence="4">The sequence shown here is derived from an EMBL/GenBank/DDBJ whole genome shotgun (WGS) entry which is preliminary data.</text>
</comment>
<dbReference type="PANTHER" id="PTHR33495:SF2">
    <property type="entry name" value="ANTI-SIGMA FACTOR ANTAGONIST TM_1081-RELATED"/>
    <property type="match status" value="1"/>
</dbReference>
<feature type="domain" description="STAS" evidence="2">
    <location>
        <begin position="23"/>
        <end position="136"/>
    </location>
</feature>
<dbReference type="InterPro" id="IPR036388">
    <property type="entry name" value="WH-like_DNA-bd_sf"/>
</dbReference>
<dbReference type="SUPFAM" id="SSF52172">
    <property type="entry name" value="CheY-like"/>
    <property type="match status" value="1"/>
</dbReference>
<dbReference type="SMART" id="SM01012">
    <property type="entry name" value="ANTAR"/>
    <property type="match status" value="1"/>
</dbReference>
<feature type="region of interest" description="Disordered" evidence="1">
    <location>
        <begin position="124"/>
        <end position="157"/>
    </location>
</feature>
<reference evidence="4" key="2">
    <citation type="submission" date="2020-09" db="EMBL/GenBank/DDBJ databases">
        <authorList>
            <person name="Sun Q."/>
            <person name="Ohkuma M."/>
        </authorList>
    </citation>
    <scope>NUCLEOTIDE SEQUENCE</scope>
    <source>
        <strain evidence="4">JCM 3131</strain>
    </source>
</reference>
<dbReference type="Pfam" id="PF03861">
    <property type="entry name" value="ANTAR"/>
    <property type="match status" value="1"/>
</dbReference>
<protein>
    <recommendedName>
        <fullName evidence="6">Anti-sigma factor antagonist</fullName>
    </recommendedName>
</protein>
<dbReference type="PANTHER" id="PTHR33495">
    <property type="entry name" value="ANTI-SIGMA FACTOR ANTAGONIST TM_1081-RELATED-RELATED"/>
    <property type="match status" value="1"/>
</dbReference>
<sequence>MGKGGTGCAVPAGAAVGFRPCELAVECRPDGGRVLVVVSGELDLDTDRTLGRVLRDAIDRCAEGVDLDLGQVAFADCSGLNVLLAMRQLALGDGKTLTVREAGPAVERLFEVTGTRALFVPAEEHRPHVRPAGAPAVAEDVPPGEGSPPRDMDPQDTVPQDLEQLRVEVGQLRRAMRTRPTIDLARGILMASFRLSPEEAWHLLVTVSQRTNVKLHRLADDLLGTVRGDALAEHLQRELGLAVSALRERARPAAPADAGGAPGSRRPQGTR</sequence>
<dbReference type="InterPro" id="IPR005561">
    <property type="entry name" value="ANTAR"/>
</dbReference>
<dbReference type="InterPro" id="IPR002645">
    <property type="entry name" value="STAS_dom"/>
</dbReference>
<evidence type="ECO:0008006" key="6">
    <source>
        <dbReference type="Google" id="ProtNLM"/>
    </source>
</evidence>
<dbReference type="CDD" id="cd07043">
    <property type="entry name" value="STAS_anti-anti-sigma_factors"/>
    <property type="match status" value="1"/>
</dbReference>
<dbReference type="InterPro" id="IPR058548">
    <property type="entry name" value="MlaB-like_STAS"/>
</dbReference>
<accession>A0A918B9U2</accession>
<evidence type="ECO:0000313" key="5">
    <source>
        <dbReference type="Proteomes" id="UP000620156"/>
    </source>
</evidence>
<dbReference type="InterPro" id="IPR036513">
    <property type="entry name" value="STAS_dom_sf"/>
</dbReference>
<dbReference type="InterPro" id="IPR011006">
    <property type="entry name" value="CheY-like_superfamily"/>
</dbReference>
<evidence type="ECO:0000256" key="1">
    <source>
        <dbReference type="SAM" id="MobiDB-lite"/>
    </source>
</evidence>
<name>A0A918B9U2_9ACTN</name>